<feature type="compositionally biased region" description="Low complexity" evidence="1">
    <location>
        <begin position="44"/>
        <end position="53"/>
    </location>
</feature>
<evidence type="ECO:0000313" key="2">
    <source>
        <dbReference type="EMBL" id="EJW83543.1"/>
    </source>
</evidence>
<comment type="caution">
    <text evidence="2">The sequence shown here is derived from an EMBL/GenBank/DDBJ whole genome shotgun (WGS) entry which is preliminary data.</text>
</comment>
<proteinExistence type="predicted"/>
<feature type="non-terminal residue" evidence="2">
    <location>
        <position position="161"/>
    </location>
</feature>
<feature type="region of interest" description="Disordered" evidence="1">
    <location>
        <begin position="21"/>
        <end position="53"/>
    </location>
</feature>
<dbReference type="AlphaFoldDB" id="J9EN25"/>
<reference evidence="3" key="1">
    <citation type="submission" date="2012-08" db="EMBL/GenBank/DDBJ databases">
        <title>The Genome Sequence of Wuchereria bancrofti.</title>
        <authorList>
            <person name="Nutman T.B."/>
            <person name="Fink D.L."/>
            <person name="Russ C."/>
            <person name="Young S."/>
            <person name="Zeng Q."/>
            <person name="Koehrsen M."/>
            <person name="Alvarado L."/>
            <person name="Berlin A."/>
            <person name="Chapman S.B."/>
            <person name="Chen Z."/>
            <person name="Freedman E."/>
            <person name="Gellesch M."/>
            <person name="Goldberg J."/>
            <person name="Griggs A."/>
            <person name="Gujja S."/>
            <person name="Heilman E.R."/>
            <person name="Heiman D."/>
            <person name="Hepburn T."/>
            <person name="Howarth C."/>
            <person name="Jen D."/>
            <person name="Larson L."/>
            <person name="Lewis B."/>
            <person name="Mehta T."/>
            <person name="Park D."/>
            <person name="Pearson M."/>
            <person name="Roberts A."/>
            <person name="Saif S."/>
            <person name="Shea T."/>
            <person name="Shenoy N."/>
            <person name="Sisk P."/>
            <person name="Stolte C."/>
            <person name="Sykes S."/>
            <person name="Walk T."/>
            <person name="White J."/>
            <person name="Yandava C."/>
            <person name="Haas B."/>
            <person name="Henn M.R."/>
            <person name="Nusbaum C."/>
            <person name="Birren B."/>
        </authorList>
    </citation>
    <scope>NUCLEOTIDE SEQUENCE [LARGE SCALE GENOMIC DNA]</scope>
    <source>
        <strain evidence="3">NA</strain>
    </source>
</reference>
<evidence type="ECO:0000313" key="3">
    <source>
        <dbReference type="Proteomes" id="UP000004810"/>
    </source>
</evidence>
<evidence type="ECO:0000256" key="1">
    <source>
        <dbReference type="SAM" id="MobiDB-lite"/>
    </source>
</evidence>
<dbReference type="EMBL" id="ADBV01002135">
    <property type="protein sequence ID" value="EJW83543.1"/>
    <property type="molecule type" value="Genomic_DNA"/>
</dbReference>
<protein>
    <submittedName>
        <fullName evidence="2">Uncharacterized protein</fullName>
    </submittedName>
</protein>
<organism evidence="2 3">
    <name type="scientific">Wuchereria bancrofti</name>
    <dbReference type="NCBI Taxonomy" id="6293"/>
    <lineage>
        <taxon>Eukaryota</taxon>
        <taxon>Metazoa</taxon>
        <taxon>Ecdysozoa</taxon>
        <taxon>Nematoda</taxon>
        <taxon>Chromadorea</taxon>
        <taxon>Rhabditida</taxon>
        <taxon>Spirurina</taxon>
        <taxon>Spiruromorpha</taxon>
        <taxon>Filarioidea</taxon>
        <taxon>Onchocercidae</taxon>
        <taxon>Wuchereria</taxon>
    </lineage>
</organism>
<name>J9EN25_WUCBA</name>
<gene>
    <name evidence="2" type="ORF">WUBG_05548</name>
</gene>
<accession>J9EN25</accession>
<dbReference type="Proteomes" id="UP000004810">
    <property type="component" value="Unassembled WGS sequence"/>
</dbReference>
<sequence length="161" mass="17870">MQIGRSKTHFQQFDAELRSAGNSSSFFTGGPPPSYRSSTNADDSATLSSTESSSVPATTCSIKRRNSWINLIENNENLYEKDVPHSIESLCASAATTTTIPTRNANNVMSPCHTWVEDTYGNNYQFLEKYNLNGRYAKYFTPFYVLNSTGDPIAISKLKLT</sequence>